<dbReference type="AlphaFoldDB" id="A0A6I2MKV0"/>
<protein>
    <submittedName>
        <fullName evidence="2">ASCH domain-containing protein</fullName>
    </submittedName>
</protein>
<dbReference type="OrthoDB" id="9807542at2"/>
<dbReference type="Gene3D" id="3.10.400.10">
    <property type="entry name" value="Sulfate adenylyltransferase"/>
    <property type="match status" value="1"/>
</dbReference>
<dbReference type="Pfam" id="PF04266">
    <property type="entry name" value="ASCH"/>
    <property type="match status" value="1"/>
</dbReference>
<dbReference type="SUPFAM" id="SSF88697">
    <property type="entry name" value="PUA domain-like"/>
    <property type="match status" value="1"/>
</dbReference>
<evidence type="ECO:0000313" key="3">
    <source>
        <dbReference type="Proteomes" id="UP000443153"/>
    </source>
</evidence>
<reference evidence="2 3" key="1">
    <citation type="submission" date="2019-11" db="EMBL/GenBank/DDBJ databases">
        <title>Maribacter lutea sp. nov., a marine bacterium isolated from intertidal sand.</title>
        <authorList>
            <person name="Liu A."/>
        </authorList>
    </citation>
    <scope>NUCLEOTIDE SEQUENCE [LARGE SCALE GENOMIC DNA]</scope>
    <source>
        <strain evidence="2 3">RZ05</strain>
    </source>
</reference>
<comment type="caution">
    <text evidence="2">The sequence shown here is derived from an EMBL/GenBank/DDBJ whole genome shotgun (WGS) entry which is preliminary data.</text>
</comment>
<dbReference type="InterPro" id="IPR015947">
    <property type="entry name" value="PUA-like_sf"/>
</dbReference>
<proteinExistence type="predicted"/>
<gene>
    <name evidence="2" type="ORF">GJ691_03080</name>
</gene>
<accession>A0A6I2MKV0</accession>
<organism evidence="2 3">
    <name type="scientific">Maribacter luteus</name>
    <dbReference type="NCBI Taxonomy" id="2594478"/>
    <lineage>
        <taxon>Bacteria</taxon>
        <taxon>Pseudomonadati</taxon>
        <taxon>Bacteroidota</taxon>
        <taxon>Flavobacteriia</taxon>
        <taxon>Flavobacteriales</taxon>
        <taxon>Flavobacteriaceae</taxon>
        <taxon>Maribacter</taxon>
    </lineage>
</organism>
<dbReference type="InterPro" id="IPR009326">
    <property type="entry name" value="DUF984"/>
</dbReference>
<dbReference type="InterPro" id="IPR007374">
    <property type="entry name" value="ASCH_domain"/>
</dbReference>
<dbReference type="EMBL" id="WKJH01000001">
    <property type="protein sequence ID" value="MRX63145.1"/>
    <property type="molecule type" value="Genomic_DNA"/>
</dbReference>
<evidence type="ECO:0000313" key="2">
    <source>
        <dbReference type="EMBL" id="MRX63145.1"/>
    </source>
</evidence>
<dbReference type="PANTHER" id="PTHR39203">
    <property type="entry name" value="CYTOPLASMIC PROTEIN-RELATED"/>
    <property type="match status" value="1"/>
</dbReference>
<name>A0A6I2MKV0_9FLAO</name>
<keyword evidence="3" id="KW-1185">Reference proteome</keyword>
<sequence length="178" mass="20746">MKHLTILIFLVLLGCKNEIKREIDRSVYDIWNDYTKSHPDFKNNKIPESWYFHNNEEDANRLAELTVTGKKKAASGLYVWYKEANASLPKIGTKHIITDFDGKAQAIIEIKKVDTIPFNQISTEYAEMDMGTTIDPLKKWKKAHWDFFAGVLRDNGEKPTEEMLIVCERFETIWTTKD</sequence>
<dbReference type="PROSITE" id="PS51257">
    <property type="entry name" value="PROKAR_LIPOPROTEIN"/>
    <property type="match status" value="1"/>
</dbReference>
<dbReference type="CDD" id="cd06553">
    <property type="entry name" value="ASCH_Ef3133_like"/>
    <property type="match status" value="1"/>
</dbReference>
<dbReference type="RefSeq" id="WP_154363618.1">
    <property type="nucleotide sequence ID" value="NZ_WKJH01000001.1"/>
</dbReference>
<evidence type="ECO:0000259" key="1">
    <source>
        <dbReference type="SMART" id="SM01022"/>
    </source>
</evidence>
<dbReference type="PANTHER" id="PTHR39203:SF1">
    <property type="entry name" value="CYTOPLASMIC PROTEIN"/>
    <property type="match status" value="1"/>
</dbReference>
<feature type="domain" description="ASCH" evidence="1">
    <location>
        <begin position="50"/>
        <end position="174"/>
    </location>
</feature>
<dbReference type="SMART" id="SM01022">
    <property type="entry name" value="ASCH"/>
    <property type="match status" value="1"/>
</dbReference>
<dbReference type="PIRSF" id="PIRSF021320">
    <property type="entry name" value="DUF984"/>
    <property type="match status" value="1"/>
</dbReference>
<dbReference type="Proteomes" id="UP000443153">
    <property type="component" value="Unassembled WGS sequence"/>
</dbReference>